<organism evidence="1">
    <name type="scientific">marine sediment metagenome</name>
    <dbReference type="NCBI Taxonomy" id="412755"/>
    <lineage>
        <taxon>unclassified sequences</taxon>
        <taxon>metagenomes</taxon>
        <taxon>ecological metagenomes</taxon>
    </lineage>
</organism>
<reference evidence="1" key="1">
    <citation type="submission" date="2013-11" db="EMBL/GenBank/DDBJ databases">
        <title>Microbial diversity, functional groups and degradation webs in Northern and Southern Mediterranean and Red Sea marine crude oil polluted sites.</title>
        <authorList>
            <person name="Daffonchio D."/>
            <person name="Mapelli F."/>
            <person name="Ferrer M."/>
            <person name="Richter M."/>
            <person name="Cherif A."/>
            <person name="Malkawi H.I."/>
            <person name="Yakimov M.M."/>
            <person name="Abdel-Fattah Y.R."/>
            <person name="Blaghen M."/>
            <person name="Golyshin P.N."/>
            <person name="Kalogerakis N."/>
            <person name="Boon N."/>
            <person name="Magagnini M."/>
            <person name="Fava F."/>
        </authorList>
    </citation>
    <scope>NUCLEOTIDE SEQUENCE</scope>
</reference>
<proteinExistence type="predicted"/>
<accession>A0A1B6NVE8</accession>
<comment type="caution">
    <text evidence="1">The sequence shown here is derived from an EMBL/GenBank/DDBJ whole genome shotgun (WGS) entry which is preliminary data.</text>
</comment>
<protein>
    <submittedName>
        <fullName evidence="1">Uncharacterized protein</fullName>
    </submittedName>
</protein>
<sequence length="43" mass="5195">MLYTSRFYYSCLQAESKFLTRTLNASHNPIFALLYFTFCRYGR</sequence>
<gene>
    <name evidence="1" type="ORF">MGSAQ_001094</name>
</gene>
<dbReference type="AlphaFoldDB" id="A0A1B6NVE8"/>
<evidence type="ECO:0000313" key="1">
    <source>
        <dbReference type="EMBL" id="KTF07410.1"/>
    </source>
</evidence>
<dbReference type="EMBL" id="AYSL01000560">
    <property type="protein sequence ID" value="KTF07410.1"/>
    <property type="molecule type" value="Genomic_DNA"/>
</dbReference>
<name>A0A1B6NVE8_9ZZZZ</name>